<evidence type="ECO:0000256" key="1">
    <source>
        <dbReference type="ARBA" id="ARBA00004496"/>
    </source>
</evidence>
<name>A0AAU7N2N3_9FLAO</name>
<dbReference type="PROSITE" id="PS51722">
    <property type="entry name" value="G_TR_2"/>
    <property type="match status" value="1"/>
</dbReference>
<dbReference type="Pfam" id="PF00009">
    <property type="entry name" value="GTP_EFTU"/>
    <property type="match status" value="1"/>
</dbReference>
<dbReference type="GO" id="GO:0005525">
    <property type="term" value="F:GTP binding"/>
    <property type="evidence" value="ECO:0007669"/>
    <property type="project" value="UniProtKB-UniRule"/>
</dbReference>
<keyword evidence="3 8" id="KW-0963">Cytoplasm</keyword>
<dbReference type="InterPro" id="IPR031157">
    <property type="entry name" value="G_TR_CS"/>
</dbReference>
<dbReference type="FunFam" id="3.40.50.300:FF:000542">
    <property type="entry name" value="Peptide chain release factor 3"/>
    <property type="match status" value="1"/>
</dbReference>
<dbReference type="GO" id="GO:0005829">
    <property type="term" value="C:cytosol"/>
    <property type="evidence" value="ECO:0007669"/>
    <property type="project" value="TreeGrafter"/>
</dbReference>
<proteinExistence type="inferred from homology"/>
<dbReference type="GO" id="GO:0016149">
    <property type="term" value="F:translation release factor activity, codon specific"/>
    <property type="evidence" value="ECO:0007669"/>
    <property type="project" value="UniProtKB-UniRule"/>
</dbReference>
<dbReference type="Pfam" id="PF22042">
    <property type="entry name" value="EF-G_D2"/>
    <property type="match status" value="1"/>
</dbReference>
<organism evidence="10">
    <name type="scientific">Flagellimonas sp. MMG031</name>
    <dbReference type="NCBI Taxonomy" id="3158549"/>
    <lineage>
        <taxon>Bacteria</taxon>
        <taxon>Pseudomonadati</taxon>
        <taxon>Bacteroidota</taxon>
        <taxon>Flavobacteriia</taxon>
        <taxon>Flavobacteriales</taxon>
        <taxon>Flavobacteriaceae</taxon>
        <taxon>Flagellimonas</taxon>
    </lineage>
</organism>
<evidence type="ECO:0000256" key="4">
    <source>
        <dbReference type="ARBA" id="ARBA00022741"/>
    </source>
</evidence>
<dbReference type="GO" id="GO:0006449">
    <property type="term" value="P:regulation of translational termination"/>
    <property type="evidence" value="ECO:0007669"/>
    <property type="project" value="UniProtKB-UniRule"/>
</dbReference>
<reference evidence="10" key="1">
    <citation type="submission" date="2024-05" db="EMBL/GenBank/DDBJ databases">
        <title>Draft Genome Sequences of Flagellimonas sp. MMG031 and Marinobacter sp. MMG032 Isolated from the dinoflagellate Symbiodinium pilosum.</title>
        <authorList>
            <person name="Shikuma N.J."/>
            <person name="Farrell M.V."/>
        </authorList>
    </citation>
    <scope>NUCLEOTIDE SEQUENCE</scope>
    <source>
        <strain evidence="10">MMG031</strain>
    </source>
</reference>
<dbReference type="Pfam" id="PF16658">
    <property type="entry name" value="RF3_C"/>
    <property type="match status" value="1"/>
</dbReference>
<accession>A0AAU7N2N3</accession>
<dbReference type="InterPro" id="IPR000795">
    <property type="entry name" value="T_Tr_GTP-bd_dom"/>
</dbReference>
<dbReference type="InterPro" id="IPR005225">
    <property type="entry name" value="Small_GTP-bd"/>
</dbReference>
<dbReference type="InterPro" id="IPR004548">
    <property type="entry name" value="PrfC"/>
</dbReference>
<evidence type="ECO:0000256" key="7">
    <source>
        <dbReference type="ARBA" id="ARBA00073639"/>
    </source>
</evidence>
<dbReference type="InterPro" id="IPR041732">
    <property type="entry name" value="RF3_GTP-bd"/>
</dbReference>
<keyword evidence="4 8" id="KW-0547">Nucleotide-binding</keyword>
<dbReference type="SUPFAM" id="SSF50447">
    <property type="entry name" value="Translation proteins"/>
    <property type="match status" value="1"/>
</dbReference>
<dbReference type="KEGG" id="fld:ABNE31_07240"/>
<dbReference type="Gene3D" id="3.30.70.3280">
    <property type="entry name" value="Peptide chain release factor 3, domain III"/>
    <property type="match status" value="1"/>
</dbReference>
<feature type="binding site" evidence="8">
    <location>
        <begin position="17"/>
        <end position="24"/>
    </location>
    <ligand>
        <name>GTP</name>
        <dbReference type="ChEBI" id="CHEBI:37565"/>
    </ligand>
</feature>
<feature type="binding site" evidence="8">
    <location>
        <begin position="85"/>
        <end position="89"/>
    </location>
    <ligand>
        <name>GTP</name>
        <dbReference type="ChEBI" id="CHEBI:37565"/>
    </ligand>
</feature>
<comment type="function">
    <text evidence="8">Increases the formation of ribosomal termination complexes and stimulates activities of RF-1 and RF-2. It binds guanine nucleotides and has strong preference for UGA stop codons. It may interact directly with the ribosome. The stimulation of RF-1 and RF-2 is significantly reduced by GTP and GDP, but not by GMP.</text>
</comment>
<gene>
    <name evidence="8" type="primary">prfC</name>
    <name evidence="10" type="ORF">ABNE31_07240</name>
</gene>
<evidence type="ECO:0000259" key="9">
    <source>
        <dbReference type="PROSITE" id="PS51722"/>
    </source>
</evidence>
<dbReference type="InterPro" id="IPR032090">
    <property type="entry name" value="RF3_C"/>
</dbReference>
<dbReference type="InterPro" id="IPR053905">
    <property type="entry name" value="EF-G-like_DII"/>
</dbReference>
<evidence type="ECO:0000256" key="8">
    <source>
        <dbReference type="HAMAP-Rule" id="MF_00072"/>
    </source>
</evidence>
<evidence type="ECO:0000256" key="5">
    <source>
        <dbReference type="ARBA" id="ARBA00022917"/>
    </source>
</evidence>
<dbReference type="EMBL" id="CP157804">
    <property type="protein sequence ID" value="XBQ24950.1"/>
    <property type="molecule type" value="Genomic_DNA"/>
</dbReference>
<keyword evidence="5 8" id="KW-0648">Protein biosynthesis</keyword>
<dbReference type="CDD" id="cd04169">
    <property type="entry name" value="RF3"/>
    <property type="match status" value="1"/>
</dbReference>
<dbReference type="GO" id="GO:0016150">
    <property type="term" value="F:translation release factor activity, codon nonspecific"/>
    <property type="evidence" value="ECO:0007669"/>
    <property type="project" value="TreeGrafter"/>
</dbReference>
<dbReference type="PRINTS" id="PR00315">
    <property type="entry name" value="ELONGATNFCT"/>
</dbReference>
<feature type="domain" description="Tr-type G" evidence="9">
    <location>
        <begin position="8"/>
        <end position="277"/>
    </location>
</feature>
<dbReference type="NCBIfam" id="TIGR00231">
    <property type="entry name" value="small_GTP"/>
    <property type="match status" value="1"/>
</dbReference>
<feature type="binding site" evidence="8">
    <location>
        <begin position="139"/>
        <end position="142"/>
    </location>
    <ligand>
        <name>GTP</name>
        <dbReference type="ChEBI" id="CHEBI:37565"/>
    </ligand>
</feature>
<dbReference type="NCBIfam" id="NF001964">
    <property type="entry name" value="PRK00741.1"/>
    <property type="match status" value="1"/>
</dbReference>
<dbReference type="FunFam" id="3.30.70.3280:FF:000001">
    <property type="entry name" value="Peptide chain release factor 3"/>
    <property type="match status" value="1"/>
</dbReference>
<dbReference type="PANTHER" id="PTHR43556:SF2">
    <property type="entry name" value="PEPTIDE CHAIN RELEASE FACTOR RF3"/>
    <property type="match status" value="1"/>
</dbReference>
<dbReference type="RefSeq" id="WP_179385065.1">
    <property type="nucleotide sequence ID" value="NZ_CP157804.1"/>
</dbReference>
<dbReference type="PANTHER" id="PTHR43556">
    <property type="entry name" value="PEPTIDE CHAIN RELEASE FACTOR RF3"/>
    <property type="match status" value="1"/>
</dbReference>
<protein>
    <recommendedName>
        <fullName evidence="7 8">Peptide chain release factor 3</fullName>
        <shortName evidence="8">RF-3</shortName>
    </recommendedName>
</protein>
<evidence type="ECO:0000313" key="10">
    <source>
        <dbReference type="EMBL" id="XBQ24950.1"/>
    </source>
</evidence>
<evidence type="ECO:0000256" key="2">
    <source>
        <dbReference type="ARBA" id="ARBA00009978"/>
    </source>
</evidence>
<evidence type="ECO:0000256" key="6">
    <source>
        <dbReference type="ARBA" id="ARBA00023134"/>
    </source>
</evidence>
<dbReference type="HAMAP" id="MF_00072">
    <property type="entry name" value="Rel_fac_3"/>
    <property type="match status" value="1"/>
</dbReference>
<dbReference type="AlphaFoldDB" id="A0AAU7N2N3"/>
<dbReference type="InterPro" id="IPR027417">
    <property type="entry name" value="P-loop_NTPase"/>
</dbReference>
<dbReference type="SUPFAM" id="SSF52540">
    <property type="entry name" value="P-loop containing nucleoside triphosphate hydrolases"/>
    <property type="match status" value="1"/>
</dbReference>
<dbReference type="InterPro" id="IPR009000">
    <property type="entry name" value="Transl_B-barrel_sf"/>
</dbReference>
<sequence>MEFEKEIAKRRTFGIISHPDAGKTTLTEKLLLFGGAIQEAGAVKSNKIKKSATSDFMEIERQRGISVATSVLAFIYKDKKINILDTPGHKDFAEDTFRTLTAVDSVIVVIDVAKGVEEQTEKLVEVCRMRNIPMIVFINKLDREGKDAFDLLDEVEQKLGLTVTPLSFPIGMGYDFKGIYNIYEKNINLFSGNSKKNIEETIAFDDLNNPELEKIIGTKAAEELRGNLELVEGVYPEFDKEAYLKSELQPVFFGSALNNFGVRELLDCFVNIAPSPRPKKAEERLVQANEKDFSGFVFKIHANMDPKHRDRLAFVKIVSGTFERNTPYLHVRQGKKLKFSSPNAFFAEKKEIVDVSYPGDIVGLHDTGNFKIGDTLTSGEELHYKGIPSFSPEHFRYINNADPMKAKQLYKGIDQLMDEGVAQLFTLEMNGRKVIGTVGALQYEVIQYRLEHEYGAKCTYENFPVHKACWVEPEDEKSEEFQEFKRVKQKFLATDKKGQLVFLADSPFSLQMTQQKYPSVKLHYTSEFE</sequence>
<comment type="subcellular location">
    <subcellularLocation>
        <location evidence="1 8">Cytoplasm</location>
    </subcellularLocation>
</comment>
<dbReference type="InterPro" id="IPR035647">
    <property type="entry name" value="EFG_III/V"/>
</dbReference>
<keyword evidence="6 8" id="KW-0342">GTP-binding</keyword>
<dbReference type="NCBIfam" id="TIGR00503">
    <property type="entry name" value="prfC"/>
    <property type="match status" value="1"/>
</dbReference>
<dbReference type="GO" id="GO:0003924">
    <property type="term" value="F:GTPase activity"/>
    <property type="evidence" value="ECO:0007669"/>
    <property type="project" value="InterPro"/>
</dbReference>
<evidence type="ECO:0000256" key="3">
    <source>
        <dbReference type="ARBA" id="ARBA00022490"/>
    </source>
</evidence>
<comment type="similarity">
    <text evidence="2 8">Belongs to the TRAFAC class translation factor GTPase superfamily. Classic translation factor GTPase family. PrfC subfamily.</text>
</comment>
<dbReference type="SUPFAM" id="SSF54980">
    <property type="entry name" value="EF-G C-terminal domain-like"/>
    <property type="match status" value="1"/>
</dbReference>
<dbReference type="Gene3D" id="3.40.50.300">
    <property type="entry name" value="P-loop containing nucleotide triphosphate hydrolases"/>
    <property type="match status" value="2"/>
</dbReference>
<dbReference type="InterPro" id="IPR038467">
    <property type="entry name" value="RF3_dom_3_sf"/>
</dbReference>
<dbReference type="PROSITE" id="PS00301">
    <property type="entry name" value="G_TR_1"/>
    <property type="match status" value="1"/>
</dbReference>